<evidence type="ECO:0000256" key="1">
    <source>
        <dbReference type="SAM" id="Phobius"/>
    </source>
</evidence>
<protein>
    <submittedName>
        <fullName evidence="2">Uncharacterized protein</fullName>
    </submittedName>
</protein>
<organism evidence="2 3">
    <name type="scientific">Streptomyces pratensis (strain ATCC 33331 / IAF-45CD)</name>
    <dbReference type="NCBI Taxonomy" id="591167"/>
    <lineage>
        <taxon>Bacteria</taxon>
        <taxon>Bacillati</taxon>
        <taxon>Actinomycetota</taxon>
        <taxon>Actinomycetes</taxon>
        <taxon>Kitasatosporales</taxon>
        <taxon>Streptomycetaceae</taxon>
        <taxon>Streptomyces</taxon>
    </lineage>
</organism>
<keyword evidence="1" id="KW-0472">Membrane</keyword>
<dbReference type="Proteomes" id="UP000002066">
    <property type="component" value="Chromosome"/>
</dbReference>
<proteinExistence type="predicted"/>
<evidence type="ECO:0000313" key="3">
    <source>
        <dbReference type="Proteomes" id="UP000002066"/>
    </source>
</evidence>
<evidence type="ECO:0000313" key="2">
    <source>
        <dbReference type="EMBL" id="ADW05071.1"/>
    </source>
</evidence>
<name>A0A8D3WH99_STRFA</name>
<keyword evidence="1" id="KW-1133">Transmembrane helix</keyword>
<feature type="transmembrane region" description="Helical" evidence="1">
    <location>
        <begin position="40"/>
        <end position="66"/>
    </location>
</feature>
<sequence>MNGKRRRLLLAAIDPMLEPGEQVEVATIVNLKSVSVRRTAAFAVASAIVSGGGMAVVPVPTPMYLAMTGRRIFIFRANPNFARPEEHLMTIPRAGLVRTEVKERVLNSSFIVSSPDREQGLKIVFPLLGRKERNAIAAALPLAE</sequence>
<dbReference type="EMBL" id="CP002475">
    <property type="protein sequence ID" value="ADW05071.1"/>
    <property type="molecule type" value="Genomic_DNA"/>
</dbReference>
<gene>
    <name evidence="2" type="ordered locus">Sfla_3652</name>
</gene>
<dbReference type="KEGG" id="sfa:Sfla_3652"/>
<keyword evidence="1" id="KW-0812">Transmembrane</keyword>
<accession>A0A8D3WH99</accession>
<dbReference type="AlphaFoldDB" id="A0A8D3WH99"/>
<reference evidence="2 3" key="1">
    <citation type="submission" date="2011-01" db="EMBL/GenBank/DDBJ databases">
        <title>Complete sequence of chromosome of Streptomyces flavogriseus ATCC 33331.</title>
        <authorList>
            <consortium name="US DOE Joint Genome Institute"/>
            <person name="Lucas S."/>
            <person name="Copeland A."/>
            <person name="Lapidus A."/>
            <person name="Cheng J.-F."/>
            <person name="Goodwin L."/>
            <person name="Pitluck S."/>
            <person name="Davenport K."/>
            <person name="Detter J.C."/>
            <person name="Han C."/>
            <person name="Tapia R."/>
            <person name="Land M."/>
            <person name="Hauser L."/>
            <person name="Kyrpides N."/>
            <person name="Ivanova N."/>
            <person name="Ovchinnikova G."/>
            <person name="Pagani I."/>
            <person name="Brumm P."/>
            <person name="Mead D."/>
            <person name="Woyke T."/>
        </authorList>
    </citation>
    <scope>NUCLEOTIDE SEQUENCE [LARGE SCALE GENOMIC DNA]</scope>
    <source>
        <strain evidence="3">ATCC 33331 / IAF-45CD</strain>
    </source>
</reference>
<dbReference type="OrthoDB" id="4194661at2"/>